<comment type="caution">
    <text evidence="1">The sequence shown here is derived from an EMBL/GenBank/DDBJ whole genome shotgun (WGS) entry which is preliminary data.</text>
</comment>
<accession>A0A5B7CDV6</accession>
<proteinExistence type="predicted"/>
<sequence>MMGRTGDMSRGEGVVERVDVSAHLRNVTGTSKIRGCVFEPRVGRPILVALGFDPDWSPASSPLPVPCVRLPHRLPLTTLAWQRVTF</sequence>
<evidence type="ECO:0000313" key="2">
    <source>
        <dbReference type="Proteomes" id="UP000324222"/>
    </source>
</evidence>
<organism evidence="1 2">
    <name type="scientific">Portunus trituberculatus</name>
    <name type="common">Swimming crab</name>
    <name type="synonym">Neptunus trituberculatus</name>
    <dbReference type="NCBI Taxonomy" id="210409"/>
    <lineage>
        <taxon>Eukaryota</taxon>
        <taxon>Metazoa</taxon>
        <taxon>Ecdysozoa</taxon>
        <taxon>Arthropoda</taxon>
        <taxon>Crustacea</taxon>
        <taxon>Multicrustacea</taxon>
        <taxon>Malacostraca</taxon>
        <taxon>Eumalacostraca</taxon>
        <taxon>Eucarida</taxon>
        <taxon>Decapoda</taxon>
        <taxon>Pleocyemata</taxon>
        <taxon>Brachyura</taxon>
        <taxon>Eubrachyura</taxon>
        <taxon>Portunoidea</taxon>
        <taxon>Portunidae</taxon>
        <taxon>Portuninae</taxon>
        <taxon>Portunus</taxon>
    </lineage>
</organism>
<dbReference type="EMBL" id="VSRR010000006">
    <property type="protein sequence ID" value="MPC07709.1"/>
    <property type="molecule type" value="Genomic_DNA"/>
</dbReference>
<dbReference type="AlphaFoldDB" id="A0A5B7CDV6"/>
<gene>
    <name evidence="1" type="ORF">E2C01_000274</name>
</gene>
<protein>
    <submittedName>
        <fullName evidence="1">Uncharacterized protein</fullName>
    </submittedName>
</protein>
<evidence type="ECO:0000313" key="1">
    <source>
        <dbReference type="EMBL" id="MPC07709.1"/>
    </source>
</evidence>
<reference evidence="1 2" key="1">
    <citation type="submission" date="2019-05" db="EMBL/GenBank/DDBJ databases">
        <title>Another draft genome of Portunus trituberculatus and its Hox gene families provides insights of decapod evolution.</title>
        <authorList>
            <person name="Jeong J.-H."/>
            <person name="Song I."/>
            <person name="Kim S."/>
            <person name="Choi T."/>
            <person name="Kim D."/>
            <person name="Ryu S."/>
            <person name="Kim W."/>
        </authorList>
    </citation>
    <scope>NUCLEOTIDE SEQUENCE [LARGE SCALE GENOMIC DNA]</scope>
    <source>
        <tissue evidence="1">Muscle</tissue>
    </source>
</reference>
<keyword evidence="2" id="KW-1185">Reference proteome</keyword>
<name>A0A5B7CDV6_PORTR</name>
<dbReference type="Proteomes" id="UP000324222">
    <property type="component" value="Unassembled WGS sequence"/>
</dbReference>